<dbReference type="Pfam" id="PF12704">
    <property type="entry name" value="MacB_PCD"/>
    <property type="match status" value="1"/>
</dbReference>
<sequence length="418" mass="45736">MNFKLIFNIAIHLLKARLKQTIVAAVGVTFGIAMFIALVSFMNGLNDLLDGLMLNRTAHVRLYNEIKPTLKQPIELSEKYKNSTNFISSIKPKDRGKAIYNSQAIINYLKQDNRIIDVAPKINVPVFFNSGTIEISGVINGIDVLPEEKLFKISDYVIEGKVADLIQNNSIIIGKGLADKMLLAVGNMIKVTSAKGNLASLKIVGISQFGIAEYDNTMSYTSLATAQKLLGESTNYVTDIQVKLFDITTAPSVAVEFQNKFEIDAIDYQTANSQFETGSTVRSIISYAVGVVLLIVAGFGIYNILNMMIFEKMDSIAILKATGFSGNDVKWIFILLALIIGLVGGVFGLIFGFVFSSIIDVIPFETASLPTIKTYPINFNPLFYVIGIVFALLTTIIAGLFPALKASKIDPVEIIRGK</sequence>
<keyword evidence="4 7" id="KW-0812">Transmembrane</keyword>
<name>A0ABP7UK20_9FLAO</name>
<evidence type="ECO:0000256" key="4">
    <source>
        <dbReference type="ARBA" id="ARBA00022692"/>
    </source>
</evidence>
<feature type="transmembrane region" description="Helical" evidence="7">
    <location>
        <begin position="21"/>
        <end position="42"/>
    </location>
</feature>
<gene>
    <name evidence="10" type="ORF">GCM10022388_08700</name>
</gene>
<feature type="transmembrane region" description="Helical" evidence="7">
    <location>
        <begin position="331"/>
        <end position="362"/>
    </location>
</feature>
<evidence type="ECO:0000313" key="11">
    <source>
        <dbReference type="Proteomes" id="UP001500426"/>
    </source>
</evidence>
<dbReference type="EMBL" id="BAABCS010000006">
    <property type="protein sequence ID" value="GAA4045572.1"/>
    <property type="molecule type" value="Genomic_DNA"/>
</dbReference>
<keyword evidence="6 7" id="KW-0472">Membrane</keyword>
<comment type="subcellular location">
    <subcellularLocation>
        <location evidence="1">Cell membrane</location>
        <topology evidence="1">Multi-pass membrane protein</topology>
    </subcellularLocation>
</comment>
<accession>A0ABP7UK20</accession>
<reference evidence="11" key="1">
    <citation type="journal article" date="2019" name="Int. J. Syst. Evol. Microbiol.">
        <title>The Global Catalogue of Microorganisms (GCM) 10K type strain sequencing project: providing services to taxonomists for standard genome sequencing and annotation.</title>
        <authorList>
            <consortium name="The Broad Institute Genomics Platform"/>
            <consortium name="The Broad Institute Genome Sequencing Center for Infectious Disease"/>
            <person name="Wu L."/>
            <person name="Ma J."/>
        </authorList>
    </citation>
    <scope>NUCLEOTIDE SEQUENCE [LARGE SCALE GENOMIC DNA]</scope>
    <source>
        <strain evidence="11">JCM 17068</strain>
    </source>
</reference>
<evidence type="ECO:0000256" key="5">
    <source>
        <dbReference type="ARBA" id="ARBA00022989"/>
    </source>
</evidence>
<evidence type="ECO:0000313" key="10">
    <source>
        <dbReference type="EMBL" id="GAA4045572.1"/>
    </source>
</evidence>
<keyword evidence="3" id="KW-1003">Cell membrane</keyword>
<dbReference type="PANTHER" id="PTHR30489">
    <property type="entry name" value="LIPOPROTEIN-RELEASING SYSTEM TRANSMEMBRANE PROTEIN LOLE"/>
    <property type="match status" value="1"/>
</dbReference>
<dbReference type="InterPro" id="IPR025857">
    <property type="entry name" value="MacB_PCD"/>
</dbReference>
<feature type="transmembrane region" description="Helical" evidence="7">
    <location>
        <begin position="382"/>
        <end position="404"/>
    </location>
</feature>
<organism evidence="10 11">
    <name type="scientific">Flavobacterium chungnamense</name>
    <dbReference type="NCBI Taxonomy" id="706182"/>
    <lineage>
        <taxon>Bacteria</taxon>
        <taxon>Pseudomonadati</taxon>
        <taxon>Bacteroidota</taxon>
        <taxon>Flavobacteriia</taxon>
        <taxon>Flavobacteriales</taxon>
        <taxon>Flavobacteriaceae</taxon>
        <taxon>Flavobacterium</taxon>
    </lineage>
</organism>
<protein>
    <submittedName>
        <fullName evidence="10">ABC transporter permease</fullName>
    </submittedName>
</protein>
<feature type="domain" description="ABC3 transporter permease C-terminal" evidence="8">
    <location>
        <begin position="288"/>
        <end position="411"/>
    </location>
</feature>
<evidence type="ECO:0000256" key="6">
    <source>
        <dbReference type="ARBA" id="ARBA00023136"/>
    </source>
</evidence>
<evidence type="ECO:0000256" key="3">
    <source>
        <dbReference type="ARBA" id="ARBA00022475"/>
    </source>
</evidence>
<dbReference type="Proteomes" id="UP001500426">
    <property type="component" value="Unassembled WGS sequence"/>
</dbReference>
<comment type="similarity">
    <text evidence="2">Belongs to the ABC-4 integral membrane protein family. LolC/E subfamily.</text>
</comment>
<evidence type="ECO:0000259" key="9">
    <source>
        <dbReference type="Pfam" id="PF12704"/>
    </source>
</evidence>
<dbReference type="Pfam" id="PF02687">
    <property type="entry name" value="FtsX"/>
    <property type="match status" value="1"/>
</dbReference>
<dbReference type="InterPro" id="IPR051447">
    <property type="entry name" value="Lipoprotein-release_system"/>
</dbReference>
<comment type="caution">
    <text evidence="10">The sequence shown here is derived from an EMBL/GenBank/DDBJ whole genome shotgun (WGS) entry which is preliminary data.</text>
</comment>
<evidence type="ECO:0000259" key="8">
    <source>
        <dbReference type="Pfam" id="PF02687"/>
    </source>
</evidence>
<feature type="domain" description="MacB-like periplasmic core" evidence="9">
    <location>
        <begin position="21"/>
        <end position="257"/>
    </location>
</feature>
<dbReference type="InterPro" id="IPR003838">
    <property type="entry name" value="ABC3_permease_C"/>
</dbReference>
<evidence type="ECO:0000256" key="2">
    <source>
        <dbReference type="ARBA" id="ARBA00005236"/>
    </source>
</evidence>
<keyword evidence="11" id="KW-1185">Reference proteome</keyword>
<dbReference type="RefSeq" id="WP_345091160.1">
    <property type="nucleotide sequence ID" value="NZ_BAABCS010000006.1"/>
</dbReference>
<feature type="transmembrane region" description="Helical" evidence="7">
    <location>
        <begin position="284"/>
        <end position="310"/>
    </location>
</feature>
<proteinExistence type="inferred from homology"/>
<evidence type="ECO:0000256" key="1">
    <source>
        <dbReference type="ARBA" id="ARBA00004651"/>
    </source>
</evidence>
<evidence type="ECO:0000256" key="7">
    <source>
        <dbReference type="SAM" id="Phobius"/>
    </source>
</evidence>
<keyword evidence="5 7" id="KW-1133">Transmembrane helix</keyword>
<dbReference type="PANTHER" id="PTHR30489:SF0">
    <property type="entry name" value="LIPOPROTEIN-RELEASING SYSTEM TRANSMEMBRANE PROTEIN LOLE"/>
    <property type="match status" value="1"/>
</dbReference>